<sequence length="76" mass="8107">MGSSGIFFLVKSSSGNSPKVKYLKIGDLQSLAYAAVKLSANGSSMLGLSRDALGMGLLPHLAEALDIFERQWDLSF</sequence>
<keyword evidence="2" id="KW-1185">Reference proteome</keyword>
<protein>
    <submittedName>
        <fullName evidence="1">Uncharacterized protein</fullName>
    </submittedName>
</protein>
<organism evidence="1 2">
    <name type="scientific">Senna tora</name>
    <dbReference type="NCBI Taxonomy" id="362788"/>
    <lineage>
        <taxon>Eukaryota</taxon>
        <taxon>Viridiplantae</taxon>
        <taxon>Streptophyta</taxon>
        <taxon>Embryophyta</taxon>
        <taxon>Tracheophyta</taxon>
        <taxon>Spermatophyta</taxon>
        <taxon>Magnoliopsida</taxon>
        <taxon>eudicotyledons</taxon>
        <taxon>Gunneridae</taxon>
        <taxon>Pentapetalae</taxon>
        <taxon>rosids</taxon>
        <taxon>fabids</taxon>
        <taxon>Fabales</taxon>
        <taxon>Fabaceae</taxon>
        <taxon>Caesalpinioideae</taxon>
        <taxon>Cassia clade</taxon>
        <taxon>Senna</taxon>
    </lineage>
</organism>
<dbReference type="Proteomes" id="UP000634136">
    <property type="component" value="Unassembled WGS sequence"/>
</dbReference>
<gene>
    <name evidence="1" type="ORF">G2W53_034934</name>
</gene>
<comment type="caution">
    <text evidence="1">The sequence shown here is derived from an EMBL/GenBank/DDBJ whole genome shotgun (WGS) entry which is preliminary data.</text>
</comment>
<accession>A0A834W708</accession>
<evidence type="ECO:0000313" key="1">
    <source>
        <dbReference type="EMBL" id="KAF7808191.1"/>
    </source>
</evidence>
<evidence type="ECO:0000313" key="2">
    <source>
        <dbReference type="Proteomes" id="UP000634136"/>
    </source>
</evidence>
<proteinExistence type="predicted"/>
<reference evidence="1" key="1">
    <citation type="submission" date="2020-09" db="EMBL/GenBank/DDBJ databases">
        <title>Genome-Enabled Discovery of Anthraquinone Biosynthesis in Senna tora.</title>
        <authorList>
            <person name="Kang S.-H."/>
            <person name="Pandey R.P."/>
            <person name="Lee C.-M."/>
            <person name="Sim J.-S."/>
            <person name="Jeong J.-T."/>
            <person name="Choi B.-S."/>
            <person name="Jung M."/>
            <person name="Ginzburg D."/>
            <person name="Zhao K."/>
            <person name="Won S.Y."/>
            <person name="Oh T.-J."/>
            <person name="Yu Y."/>
            <person name="Kim N.-H."/>
            <person name="Lee O.R."/>
            <person name="Lee T.-H."/>
            <person name="Bashyal P."/>
            <person name="Kim T.-S."/>
            <person name="Lee W.-H."/>
            <person name="Kawkins C."/>
            <person name="Kim C.-K."/>
            <person name="Kim J.S."/>
            <person name="Ahn B.O."/>
            <person name="Rhee S.Y."/>
            <person name="Sohng J.K."/>
        </authorList>
    </citation>
    <scope>NUCLEOTIDE SEQUENCE</scope>
    <source>
        <tissue evidence="1">Leaf</tissue>
    </source>
</reference>
<dbReference type="EMBL" id="JAAIUW010000011">
    <property type="protein sequence ID" value="KAF7808191.1"/>
    <property type="molecule type" value="Genomic_DNA"/>
</dbReference>
<dbReference type="AlphaFoldDB" id="A0A834W708"/>
<name>A0A834W708_9FABA</name>